<sequence length="63" mass="7345">MMPNWIKHTYIFALKHKGDLNHIYISLNGISAWLNTSSHVPVPPSNKNDINVQEYINRLKENE</sequence>
<gene>
    <name evidence="1" type="ORF">LCGC14_1167500</name>
</gene>
<name>A0A0F9LQY5_9ZZZZ</name>
<evidence type="ECO:0000313" key="1">
    <source>
        <dbReference type="EMBL" id="KKM97499.1"/>
    </source>
</evidence>
<protein>
    <submittedName>
        <fullName evidence="1">Uncharacterized protein</fullName>
    </submittedName>
</protein>
<dbReference type="EMBL" id="LAZR01005742">
    <property type="protein sequence ID" value="KKM97499.1"/>
    <property type="molecule type" value="Genomic_DNA"/>
</dbReference>
<organism evidence="1">
    <name type="scientific">marine sediment metagenome</name>
    <dbReference type="NCBI Taxonomy" id="412755"/>
    <lineage>
        <taxon>unclassified sequences</taxon>
        <taxon>metagenomes</taxon>
        <taxon>ecological metagenomes</taxon>
    </lineage>
</organism>
<accession>A0A0F9LQY5</accession>
<proteinExistence type="predicted"/>
<comment type="caution">
    <text evidence="1">The sequence shown here is derived from an EMBL/GenBank/DDBJ whole genome shotgun (WGS) entry which is preliminary data.</text>
</comment>
<reference evidence="1" key="1">
    <citation type="journal article" date="2015" name="Nature">
        <title>Complex archaea that bridge the gap between prokaryotes and eukaryotes.</title>
        <authorList>
            <person name="Spang A."/>
            <person name="Saw J.H."/>
            <person name="Jorgensen S.L."/>
            <person name="Zaremba-Niedzwiedzka K."/>
            <person name="Martijn J."/>
            <person name="Lind A.E."/>
            <person name="van Eijk R."/>
            <person name="Schleper C."/>
            <person name="Guy L."/>
            <person name="Ettema T.J."/>
        </authorList>
    </citation>
    <scope>NUCLEOTIDE SEQUENCE</scope>
</reference>
<dbReference type="AlphaFoldDB" id="A0A0F9LQY5"/>